<dbReference type="InterPro" id="IPR022532">
    <property type="entry name" value="DUF3696"/>
</dbReference>
<dbReference type="Pfam" id="PF12476">
    <property type="entry name" value="DUF3696"/>
    <property type="match status" value="1"/>
</dbReference>
<reference evidence="4" key="1">
    <citation type="journal article" date="2023" name="Int. J. Syst. Evol. Microbiol.">
        <title>Mesoterricola silvestris gen. nov., sp. nov., Mesoterricola sediminis sp. nov., Geothrix oryzae sp. nov., Geothrix edaphica sp. nov., Geothrix rubra sp. nov., and Geothrix limicola sp. nov., six novel members of Acidobacteriota isolated from soils.</title>
        <authorList>
            <person name="Itoh H."/>
            <person name="Sugisawa Y."/>
            <person name="Mise K."/>
            <person name="Xu Z."/>
            <person name="Kuniyasu M."/>
            <person name="Ushijima N."/>
            <person name="Kawano K."/>
            <person name="Kobayashi E."/>
            <person name="Shiratori Y."/>
            <person name="Masuda Y."/>
            <person name="Senoo K."/>
        </authorList>
    </citation>
    <scope>NUCLEOTIDE SEQUENCE [LARGE SCALE GENOMIC DNA]</scope>
    <source>
        <strain evidence="4">W79</strain>
    </source>
</reference>
<evidence type="ECO:0000313" key="4">
    <source>
        <dbReference type="Proteomes" id="UP001238179"/>
    </source>
</evidence>
<dbReference type="InterPro" id="IPR051396">
    <property type="entry name" value="Bact_Antivir_Def_Nuclease"/>
</dbReference>
<gene>
    <name evidence="3" type="ORF">METEAL_07300</name>
</gene>
<dbReference type="PANTHER" id="PTHR43581">
    <property type="entry name" value="ATP/GTP PHOSPHATASE"/>
    <property type="match status" value="1"/>
</dbReference>
<dbReference type="Gene3D" id="3.40.50.300">
    <property type="entry name" value="P-loop containing nucleotide triphosphate hydrolases"/>
    <property type="match status" value="1"/>
</dbReference>
<protein>
    <submittedName>
        <fullName evidence="3">Uncharacterized protein</fullName>
    </submittedName>
</protein>
<evidence type="ECO:0000259" key="2">
    <source>
        <dbReference type="Pfam" id="PF13304"/>
    </source>
</evidence>
<feature type="domain" description="DUF3696" evidence="1">
    <location>
        <begin position="561"/>
        <end position="607"/>
    </location>
</feature>
<dbReference type="GO" id="GO:0016887">
    <property type="term" value="F:ATP hydrolysis activity"/>
    <property type="evidence" value="ECO:0007669"/>
    <property type="project" value="InterPro"/>
</dbReference>
<dbReference type="RefSeq" id="WP_316414445.1">
    <property type="nucleotide sequence ID" value="NZ_AP027080.1"/>
</dbReference>
<accession>A0AA48K7V8</accession>
<organism evidence="3 4">
    <name type="scientific">Mesoterricola silvestris</name>
    <dbReference type="NCBI Taxonomy" id="2927979"/>
    <lineage>
        <taxon>Bacteria</taxon>
        <taxon>Pseudomonadati</taxon>
        <taxon>Acidobacteriota</taxon>
        <taxon>Holophagae</taxon>
        <taxon>Holophagales</taxon>
        <taxon>Holophagaceae</taxon>
        <taxon>Mesoterricola</taxon>
    </lineage>
</organism>
<dbReference type="EMBL" id="AP027080">
    <property type="protein sequence ID" value="BDU71556.1"/>
    <property type="molecule type" value="Genomic_DNA"/>
</dbReference>
<evidence type="ECO:0000259" key="1">
    <source>
        <dbReference type="Pfam" id="PF12476"/>
    </source>
</evidence>
<keyword evidence="4" id="KW-1185">Reference proteome</keyword>
<dbReference type="Pfam" id="PF13304">
    <property type="entry name" value="AAA_21"/>
    <property type="match status" value="1"/>
</dbReference>
<sequence>MPFPGKHPYKLDGMALERMVHRSLAEGKPKAFSVHSFRALRVSEFKAFGSPQNIPIRPITIIFGPNSAGKSSVLHSLVYLHEVEKTGEVDVRKPSLSKGMIDLGGWAQFHHPVEDGDGMAFELGFQGSSFPSSKDLCDCCDEDLGYYFSVVSLPDEYSDTGSTFYCHGMMTVDGRPLLSAAGHHDDEWDPDFDLSDKDLQATWADLLKRKKMLPRRVGQLDEFGDDPVLEKVVEAINGGLEWGGTGPMDRWAATRGNAPKCAPTISSLRQTVAKVSTEMVEAVESLMTRMSYHGPFREYRSRESLIVEPAMRQSGSTPGSRSEDAWETLFHRYDVRAQVNAWMKTCGTLETGYEVIRRRFVDAESIFDIVLKVVQEGAGILESDDRGYQGTRYRLEIAAQSQLAEDPGIIEAARKAFLLLESLHVLAPSKIKEPTQELALQLTLHMVDTMPFKRLDQLLLIERRTGKEVSLRDIGVGLSQLLPLIVSAFAAWNELILVEQPELHVHPALQAELADVVIRSAVGEQKNTFILETHSEHLLLRILRRIRETTSGSLPDGLVPIRPEDVSVLFVEKAEGGAVVTPIPITHDGDFAVPWPHGFFPERAQELF</sequence>
<evidence type="ECO:0000313" key="3">
    <source>
        <dbReference type="EMBL" id="BDU71556.1"/>
    </source>
</evidence>
<proteinExistence type="predicted"/>
<dbReference type="KEGG" id="msil:METEAL_07300"/>
<dbReference type="AlphaFoldDB" id="A0AA48K7V8"/>
<dbReference type="InterPro" id="IPR003959">
    <property type="entry name" value="ATPase_AAA_core"/>
</dbReference>
<dbReference type="InterPro" id="IPR027417">
    <property type="entry name" value="P-loop_NTPase"/>
</dbReference>
<dbReference type="Proteomes" id="UP001238179">
    <property type="component" value="Chromosome"/>
</dbReference>
<name>A0AA48K7V8_9BACT</name>
<dbReference type="PANTHER" id="PTHR43581:SF2">
    <property type="entry name" value="EXCINUCLEASE ATPASE SUBUNIT"/>
    <property type="match status" value="1"/>
</dbReference>
<dbReference type="SUPFAM" id="SSF52540">
    <property type="entry name" value="P-loop containing nucleoside triphosphate hydrolases"/>
    <property type="match status" value="1"/>
</dbReference>
<dbReference type="GO" id="GO:0005524">
    <property type="term" value="F:ATP binding"/>
    <property type="evidence" value="ECO:0007669"/>
    <property type="project" value="InterPro"/>
</dbReference>
<feature type="domain" description="ATPase AAA-type core" evidence="2">
    <location>
        <begin position="437"/>
        <end position="539"/>
    </location>
</feature>